<comment type="caution">
    <text evidence="2">The sequence shown here is derived from an EMBL/GenBank/DDBJ whole genome shotgun (WGS) entry which is preliminary data.</text>
</comment>
<organism evidence="2 3">
    <name type="scientific">Citrus x changshan-huyou</name>
    <dbReference type="NCBI Taxonomy" id="2935761"/>
    <lineage>
        <taxon>Eukaryota</taxon>
        <taxon>Viridiplantae</taxon>
        <taxon>Streptophyta</taxon>
        <taxon>Embryophyta</taxon>
        <taxon>Tracheophyta</taxon>
        <taxon>Spermatophyta</taxon>
        <taxon>Magnoliopsida</taxon>
        <taxon>eudicotyledons</taxon>
        <taxon>Gunneridae</taxon>
        <taxon>Pentapetalae</taxon>
        <taxon>rosids</taxon>
        <taxon>malvids</taxon>
        <taxon>Sapindales</taxon>
        <taxon>Rutaceae</taxon>
        <taxon>Aurantioideae</taxon>
        <taxon>Citrus</taxon>
    </lineage>
</organism>
<reference evidence="2 3" key="1">
    <citation type="submission" date="2024-05" db="EMBL/GenBank/DDBJ databases">
        <title>Haplotype-resolved chromosome-level genome assembly of Huyou (Citrus changshanensis).</title>
        <authorList>
            <person name="Miao C."/>
            <person name="Chen W."/>
            <person name="Wu Y."/>
            <person name="Wang L."/>
            <person name="Zhao S."/>
            <person name="Grierson D."/>
            <person name="Xu C."/>
            <person name="Chen K."/>
        </authorList>
    </citation>
    <scope>NUCLEOTIDE SEQUENCE [LARGE SCALE GENOMIC DNA]</scope>
    <source>
        <strain evidence="2">01-14</strain>
        <tissue evidence="2">Leaf</tissue>
    </source>
</reference>
<sequence length="172" mass="18888">MMERGTKSTEETHVLDLGIKGPASKIQQHAKVIGKLPNKKHPHPTSRTTRVTPFLKPSSRVGKSMKPKLSKSFITEPSTSNSMHTYRPLREYKVAMAKPFNTANTSTTLDPTKHSVVTLEQIPNSNTQNVFATTPNPLFLGEDGIYEKLDEDSDYVGDSGDVESEDSKSAGS</sequence>
<evidence type="ECO:0000313" key="3">
    <source>
        <dbReference type="Proteomes" id="UP001428341"/>
    </source>
</evidence>
<dbReference type="AlphaFoldDB" id="A0AAP0M152"/>
<keyword evidence="3" id="KW-1185">Reference proteome</keyword>
<accession>A0AAP0M152</accession>
<feature type="compositionally biased region" description="Acidic residues" evidence="1">
    <location>
        <begin position="150"/>
        <end position="164"/>
    </location>
</feature>
<feature type="region of interest" description="Disordered" evidence="1">
    <location>
        <begin position="150"/>
        <end position="172"/>
    </location>
</feature>
<dbReference type="Proteomes" id="UP001428341">
    <property type="component" value="Unassembled WGS sequence"/>
</dbReference>
<feature type="compositionally biased region" description="Polar residues" evidence="1">
    <location>
        <begin position="72"/>
        <end position="84"/>
    </location>
</feature>
<evidence type="ECO:0000313" key="2">
    <source>
        <dbReference type="EMBL" id="KAK9192485.1"/>
    </source>
</evidence>
<protein>
    <submittedName>
        <fullName evidence="2">Uncharacterized protein</fullName>
    </submittedName>
</protein>
<gene>
    <name evidence="2" type="ORF">WN944_003177</name>
</gene>
<name>A0AAP0M152_9ROSI</name>
<dbReference type="EMBL" id="JBCGBO010000006">
    <property type="protein sequence ID" value="KAK9192485.1"/>
    <property type="molecule type" value="Genomic_DNA"/>
</dbReference>
<feature type="compositionally biased region" description="Basic and acidic residues" evidence="1">
    <location>
        <begin position="1"/>
        <end position="14"/>
    </location>
</feature>
<proteinExistence type="predicted"/>
<evidence type="ECO:0000256" key="1">
    <source>
        <dbReference type="SAM" id="MobiDB-lite"/>
    </source>
</evidence>
<feature type="region of interest" description="Disordered" evidence="1">
    <location>
        <begin position="1"/>
        <end position="85"/>
    </location>
</feature>